<dbReference type="PROSITE" id="PS51257">
    <property type="entry name" value="PROKAR_LIPOPROTEIN"/>
    <property type="match status" value="1"/>
</dbReference>
<reference evidence="2 3" key="1">
    <citation type="submission" date="2019-03" db="EMBL/GenBank/DDBJ databases">
        <title>Genomic Encyclopedia of Type Strains, Phase IV (KMG-IV): sequencing the most valuable type-strain genomes for metagenomic binning, comparative biology and taxonomic classification.</title>
        <authorList>
            <person name="Goeker M."/>
        </authorList>
    </citation>
    <scope>NUCLEOTIDE SEQUENCE [LARGE SCALE GENOMIC DNA]</scope>
    <source>
        <strain evidence="2 3">DSM 28867</strain>
    </source>
</reference>
<feature type="transmembrane region" description="Helical" evidence="1">
    <location>
        <begin position="140"/>
        <end position="160"/>
    </location>
</feature>
<accession>A0A4R7ZFU6</accession>
<dbReference type="NCBIfam" id="TIGR01906">
    <property type="entry name" value="integ_TIGR01906"/>
    <property type="match status" value="1"/>
</dbReference>
<keyword evidence="1" id="KW-1133">Transmembrane helix</keyword>
<feature type="transmembrane region" description="Helical" evidence="1">
    <location>
        <begin position="106"/>
        <end position="128"/>
    </location>
</feature>
<name>A0A4R7ZFU6_9FIRM</name>
<dbReference type="EMBL" id="SODD01000048">
    <property type="protein sequence ID" value="TDW13133.1"/>
    <property type="molecule type" value="Genomic_DNA"/>
</dbReference>
<keyword evidence="1" id="KW-0812">Transmembrane</keyword>
<dbReference type="Pfam" id="PF07314">
    <property type="entry name" value="Lit"/>
    <property type="match status" value="1"/>
</dbReference>
<protein>
    <submittedName>
        <fullName evidence="2">Integral membrane protein (TIGR01906 family)</fullName>
    </submittedName>
</protein>
<dbReference type="InterPro" id="IPR010178">
    <property type="entry name" value="Lit"/>
</dbReference>
<evidence type="ECO:0000313" key="3">
    <source>
        <dbReference type="Proteomes" id="UP000294743"/>
    </source>
</evidence>
<feature type="transmembrane region" description="Helical" evidence="1">
    <location>
        <begin position="7"/>
        <end position="30"/>
    </location>
</feature>
<dbReference type="Proteomes" id="UP000294743">
    <property type="component" value="Unassembled WGS sequence"/>
</dbReference>
<feature type="transmembrane region" description="Helical" evidence="1">
    <location>
        <begin position="200"/>
        <end position="224"/>
    </location>
</feature>
<dbReference type="AlphaFoldDB" id="A0A4R7ZFU6"/>
<dbReference type="OrthoDB" id="9813051at2"/>
<dbReference type="RefSeq" id="WP_134171038.1">
    <property type="nucleotide sequence ID" value="NZ_SODD01000048.1"/>
</dbReference>
<gene>
    <name evidence="2" type="ORF">EDD63_1488</name>
</gene>
<comment type="caution">
    <text evidence="2">The sequence shown here is derived from an EMBL/GenBank/DDBJ whole genome shotgun (WGS) entry which is preliminary data.</text>
</comment>
<keyword evidence="1" id="KW-0472">Membrane</keyword>
<keyword evidence="3" id="KW-1185">Reference proteome</keyword>
<sequence>MRYGLKVCLSAIIALCIWIGVLFGCIQGFALNSSFYAKQDARLGIHQRMHVSENDYQTSMENLLSYIQGNREDIYTEITYQEETRDMFNEKEAKHMVDVKDLYLDFRMVAIICIIFAICLLLIVLVDAPKDFMSVFSVGYLRMSIVFVICLGALGLYAAVDFSSFWTSFHGVFFSNDLWLLNPATDFMIRMLPEAVFQALVTRILVVFVGLFVLIGIICFVYLLRRKKVSLVLYS</sequence>
<proteinExistence type="predicted"/>
<evidence type="ECO:0000313" key="2">
    <source>
        <dbReference type="EMBL" id="TDW13133.1"/>
    </source>
</evidence>
<organism evidence="2 3">
    <name type="scientific">Breznakia blatticola</name>
    <dbReference type="NCBI Taxonomy" id="1754012"/>
    <lineage>
        <taxon>Bacteria</taxon>
        <taxon>Bacillati</taxon>
        <taxon>Bacillota</taxon>
        <taxon>Erysipelotrichia</taxon>
        <taxon>Erysipelotrichales</taxon>
        <taxon>Erysipelotrichaceae</taxon>
        <taxon>Breznakia</taxon>
    </lineage>
</organism>
<evidence type="ECO:0000256" key="1">
    <source>
        <dbReference type="SAM" id="Phobius"/>
    </source>
</evidence>